<proteinExistence type="predicted"/>
<evidence type="ECO:0000313" key="2">
    <source>
        <dbReference type="Proteomes" id="UP000317835"/>
    </source>
</evidence>
<dbReference type="AlphaFoldDB" id="A0A518H409"/>
<reference evidence="1 2" key="1">
    <citation type="submission" date="2019-02" db="EMBL/GenBank/DDBJ databases">
        <title>Deep-cultivation of Planctomycetes and their phenomic and genomic characterization uncovers novel biology.</title>
        <authorList>
            <person name="Wiegand S."/>
            <person name="Jogler M."/>
            <person name="Boedeker C."/>
            <person name="Pinto D."/>
            <person name="Vollmers J."/>
            <person name="Rivas-Marin E."/>
            <person name="Kohn T."/>
            <person name="Peeters S.H."/>
            <person name="Heuer A."/>
            <person name="Rast P."/>
            <person name="Oberbeckmann S."/>
            <person name="Bunk B."/>
            <person name="Jeske O."/>
            <person name="Meyerdierks A."/>
            <person name="Storesund J.E."/>
            <person name="Kallscheuer N."/>
            <person name="Luecker S."/>
            <person name="Lage O.M."/>
            <person name="Pohl T."/>
            <person name="Merkel B.J."/>
            <person name="Hornburger P."/>
            <person name="Mueller R.-W."/>
            <person name="Bruemmer F."/>
            <person name="Labrenz M."/>
            <person name="Spormann A.M."/>
            <person name="Op den Camp H."/>
            <person name="Overmann J."/>
            <person name="Amann R."/>
            <person name="Jetten M.S.M."/>
            <person name="Mascher T."/>
            <person name="Medema M.H."/>
            <person name="Devos D.P."/>
            <person name="Kaster A.-K."/>
            <person name="Ovreas L."/>
            <person name="Rohde M."/>
            <person name="Galperin M.Y."/>
            <person name="Jogler C."/>
        </authorList>
    </citation>
    <scope>NUCLEOTIDE SEQUENCE [LARGE SCALE GENOMIC DNA]</scope>
    <source>
        <strain evidence="1 2">ElP</strain>
    </source>
</reference>
<gene>
    <name evidence="1" type="ORF">ElP_34980</name>
</gene>
<dbReference type="EMBL" id="CP036426">
    <property type="protein sequence ID" value="QDV35594.1"/>
    <property type="molecule type" value="Genomic_DNA"/>
</dbReference>
<keyword evidence="2" id="KW-1185">Reference proteome</keyword>
<dbReference type="RefSeq" id="WP_197447063.1">
    <property type="nucleotide sequence ID" value="NZ_CP036426.1"/>
</dbReference>
<protein>
    <submittedName>
        <fullName evidence="1">Uncharacterized protein</fullName>
    </submittedName>
</protein>
<dbReference type="Proteomes" id="UP000317835">
    <property type="component" value="Chromosome"/>
</dbReference>
<dbReference type="KEGG" id="tpla:ElP_34980"/>
<evidence type="ECO:0000313" key="1">
    <source>
        <dbReference type="EMBL" id="QDV35594.1"/>
    </source>
</evidence>
<accession>A0A518H409</accession>
<name>A0A518H409_9BACT</name>
<sequence length="96" mass="10209">MRAEINKPTLAELWRVLSTILECLGVEDAPAVARGLAVAALMGRTAEAHGVCVERKGEVVLVCAVVPAEVAGVPGMARCDRTCRKARPRRRAMVAS</sequence>
<organism evidence="1 2">
    <name type="scientific">Tautonia plasticadhaerens</name>
    <dbReference type="NCBI Taxonomy" id="2527974"/>
    <lineage>
        <taxon>Bacteria</taxon>
        <taxon>Pseudomonadati</taxon>
        <taxon>Planctomycetota</taxon>
        <taxon>Planctomycetia</taxon>
        <taxon>Isosphaerales</taxon>
        <taxon>Isosphaeraceae</taxon>
        <taxon>Tautonia</taxon>
    </lineage>
</organism>